<evidence type="ECO:0000313" key="6">
    <source>
        <dbReference type="EMBL" id="NYT85911.1"/>
    </source>
</evidence>
<dbReference type="InterPro" id="IPR050950">
    <property type="entry name" value="HTH-type_LysR_regulators"/>
</dbReference>
<dbReference type="PROSITE" id="PS50931">
    <property type="entry name" value="HTH_LYSR"/>
    <property type="match status" value="1"/>
</dbReference>
<dbReference type="Gene3D" id="1.10.10.10">
    <property type="entry name" value="Winged helix-like DNA-binding domain superfamily/Winged helix DNA-binding domain"/>
    <property type="match status" value="1"/>
</dbReference>
<dbReference type="OrthoDB" id="646694at2"/>
<name>A0A853GUG4_9BURK</name>
<organism evidence="6 7">
    <name type="scientific">Pollutimonas harenae</name>
    <dbReference type="NCBI Taxonomy" id="657015"/>
    <lineage>
        <taxon>Bacteria</taxon>
        <taxon>Pseudomonadati</taxon>
        <taxon>Pseudomonadota</taxon>
        <taxon>Betaproteobacteria</taxon>
        <taxon>Burkholderiales</taxon>
        <taxon>Alcaligenaceae</taxon>
        <taxon>Pollutimonas</taxon>
    </lineage>
</organism>
<dbReference type="AlphaFoldDB" id="A0A853GUG4"/>
<dbReference type="Proteomes" id="UP000554144">
    <property type="component" value="Unassembled WGS sequence"/>
</dbReference>
<dbReference type="SUPFAM" id="SSF53850">
    <property type="entry name" value="Periplasmic binding protein-like II"/>
    <property type="match status" value="1"/>
</dbReference>
<evidence type="ECO:0000313" key="7">
    <source>
        <dbReference type="Proteomes" id="UP000554144"/>
    </source>
</evidence>
<dbReference type="InterPro" id="IPR036390">
    <property type="entry name" value="WH_DNA-bd_sf"/>
</dbReference>
<evidence type="ECO:0000256" key="3">
    <source>
        <dbReference type="ARBA" id="ARBA00023125"/>
    </source>
</evidence>
<sequence>MNLSSRQLRAFVALAQERHFTRAAERCHQTQPAFSALIRSLEDIAGVRLFDRTTRRVELTPEGHLFNESAQRLLNDLDAVMGDIQDHVAKRKGRVAVSALPSLAAGWLPGIYAQFHAQHPGVQLQLHDALLEPCLDMVRRGSVDMAVAAKGRDMSGLLAEPLCEDYFYMVCRDDHPLAQRSAVHLRELKGSAMIQLGKGSSIRQSLARNAVFCDLDSFLEVDHLATVTGLVSAGLGVSLVPAMTLFQFRHEQIKVIPLVPRSRIKRSLYLIRRSEKSLSSAARAFYDVLLDQRSDLARRNEQAMAPGTISAPTIFSISS</sequence>
<dbReference type="GO" id="GO:0003700">
    <property type="term" value="F:DNA-binding transcription factor activity"/>
    <property type="evidence" value="ECO:0007669"/>
    <property type="project" value="InterPro"/>
</dbReference>
<comment type="similarity">
    <text evidence="1">Belongs to the LysR transcriptional regulatory family.</text>
</comment>
<keyword evidence="4" id="KW-0804">Transcription</keyword>
<dbReference type="CDD" id="cd08440">
    <property type="entry name" value="PBP2_LTTR_like_4"/>
    <property type="match status" value="1"/>
</dbReference>
<evidence type="ECO:0000256" key="1">
    <source>
        <dbReference type="ARBA" id="ARBA00009437"/>
    </source>
</evidence>
<dbReference type="SUPFAM" id="SSF46785">
    <property type="entry name" value="Winged helix' DNA-binding domain"/>
    <property type="match status" value="1"/>
</dbReference>
<dbReference type="Pfam" id="PF00126">
    <property type="entry name" value="HTH_1"/>
    <property type="match status" value="1"/>
</dbReference>
<dbReference type="PANTHER" id="PTHR30419">
    <property type="entry name" value="HTH-TYPE TRANSCRIPTIONAL REGULATOR YBHD"/>
    <property type="match status" value="1"/>
</dbReference>
<dbReference type="Gene3D" id="3.40.190.290">
    <property type="match status" value="1"/>
</dbReference>
<dbReference type="FunFam" id="1.10.10.10:FF:000001">
    <property type="entry name" value="LysR family transcriptional regulator"/>
    <property type="match status" value="1"/>
</dbReference>
<dbReference type="InterPro" id="IPR036388">
    <property type="entry name" value="WH-like_DNA-bd_sf"/>
</dbReference>
<keyword evidence="7" id="KW-1185">Reference proteome</keyword>
<dbReference type="InterPro" id="IPR000847">
    <property type="entry name" value="LysR_HTH_N"/>
</dbReference>
<dbReference type="PRINTS" id="PR00039">
    <property type="entry name" value="HTHLYSR"/>
</dbReference>
<dbReference type="GO" id="GO:0003677">
    <property type="term" value="F:DNA binding"/>
    <property type="evidence" value="ECO:0007669"/>
    <property type="project" value="UniProtKB-KW"/>
</dbReference>
<gene>
    <name evidence="6" type="ORF">H0A62_09875</name>
</gene>
<reference evidence="6 7" key="1">
    <citation type="submission" date="2020-07" db="EMBL/GenBank/DDBJ databases">
        <title>Taxonomic revisions and descriptions of new bacterial species based on genomic comparisons in the high-G+C-content subgroup of the family Alcaligenaceae.</title>
        <authorList>
            <person name="Szabo A."/>
            <person name="Felfoldi T."/>
        </authorList>
    </citation>
    <scope>NUCLEOTIDE SEQUENCE [LARGE SCALE GENOMIC DNA]</scope>
    <source>
        <strain evidence="6 7">DSM 25667</strain>
    </source>
</reference>
<comment type="caution">
    <text evidence="6">The sequence shown here is derived from an EMBL/GenBank/DDBJ whole genome shotgun (WGS) entry which is preliminary data.</text>
</comment>
<evidence type="ECO:0000259" key="5">
    <source>
        <dbReference type="PROSITE" id="PS50931"/>
    </source>
</evidence>
<keyword evidence="3" id="KW-0238">DNA-binding</keyword>
<feature type="domain" description="HTH lysR-type" evidence="5">
    <location>
        <begin position="1"/>
        <end position="60"/>
    </location>
</feature>
<dbReference type="RefSeq" id="WP_130039456.1">
    <property type="nucleotide sequence ID" value="NZ_JACCEV010000002.1"/>
</dbReference>
<evidence type="ECO:0000256" key="4">
    <source>
        <dbReference type="ARBA" id="ARBA00023163"/>
    </source>
</evidence>
<dbReference type="EMBL" id="JACCEV010000002">
    <property type="protein sequence ID" value="NYT85911.1"/>
    <property type="molecule type" value="Genomic_DNA"/>
</dbReference>
<evidence type="ECO:0000256" key="2">
    <source>
        <dbReference type="ARBA" id="ARBA00023015"/>
    </source>
</evidence>
<protein>
    <submittedName>
        <fullName evidence="6">LysR family transcriptional regulator</fullName>
    </submittedName>
</protein>
<accession>A0A853GUG4</accession>
<dbReference type="Pfam" id="PF03466">
    <property type="entry name" value="LysR_substrate"/>
    <property type="match status" value="1"/>
</dbReference>
<dbReference type="InterPro" id="IPR005119">
    <property type="entry name" value="LysR_subst-bd"/>
</dbReference>
<proteinExistence type="inferred from homology"/>
<dbReference type="GO" id="GO:0005829">
    <property type="term" value="C:cytosol"/>
    <property type="evidence" value="ECO:0007669"/>
    <property type="project" value="TreeGrafter"/>
</dbReference>
<keyword evidence="2" id="KW-0805">Transcription regulation</keyword>
<dbReference type="PANTHER" id="PTHR30419:SF8">
    <property type="entry name" value="NITROGEN ASSIMILATION TRANSCRIPTIONAL ACTIVATOR-RELATED"/>
    <property type="match status" value="1"/>
</dbReference>